<dbReference type="EMBL" id="JADJMH010000004">
    <property type="protein sequence ID" value="MBK7674393.1"/>
    <property type="molecule type" value="Genomic_DNA"/>
</dbReference>
<organism evidence="1 2">
    <name type="scientific">Candidatus Accumulibacter proximus</name>
    <dbReference type="NCBI Taxonomy" id="2954385"/>
    <lineage>
        <taxon>Bacteria</taxon>
        <taxon>Pseudomonadati</taxon>
        <taxon>Pseudomonadota</taxon>
        <taxon>Betaproteobacteria</taxon>
        <taxon>Candidatus Accumulibacter</taxon>
    </lineage>
</organism>
<comment type="caution">
    <text evidence="1">The sequence shown here is derived from an EMBL/GenBank/DDBJ whole genome shotgun (WGS) entry which is preliminary data.</text>
</comment>
<evidence type="ECO:0000313" key="2">
    <source>
        <dbReference type="Proteomes" id="UP000697998"/>
    </source>
</evidence>
<reference evidence="1 2" key="1">
    <citation type="submission" date="2020-10" db="EMBL/GenBank/DDBJ databases">
        <title>Connecting structure to function with the recovery of over 1000 high-quality activated sludge metagenome-assembled genomes encoding full-length rRNA genes using long-read sequencing.</title>
        <authorList>
            <person name="Singleton C.M."/>
            <person name="Petriglieri F."/>
            <person name="Kristensen J.M."/>
            <person name="Kirkegaard R.H."/>
            <person name="Michaelsen T.Y."/>
            <person name="Andersen M.H."/>
            <person name="Karst S.M."/>
            <person name="Dueholm M.S."/>
            <person name="Nielsen P.H."/>
            <person name="Albertsen M."/>
        </authorList>
    </citation>
    <scope>NUCLEOTIDE SEQUENCE [LARGE SCALE GENOMIC DNA]</scope>
    <source>
        <strain evidence="1">EsbW_18-Q3-R4-48_BATAC.285</strain>
    </source>
</reference>
<proteinExistence type="predicted"/>
<evidence type="ECO:0000313" key="1">
    <source>
        <dbReference type="EMBL" id="MBK7674393.1"/>
    </source>
</evidence>
<dbReference type="Proteomes" id="UP000697998">
    <property type="component" value="Unassembled WGS sequence"/>
</dbReference>
<accession>A0A935UGF5</accession>
<gene>
    <name evidence="1" type="ORF">IPJ27_06260</name>
</gene>
<protein>
    <submittedName>
        <fullName evidence="1">Uncharacterized protein</fullName>
    </submittedName>
</protein>
<sequence length="479" mass="54838">MTKRTGEEYELAPIKLWSPLQRQLAATGQTKGTPQQWIGTIRNLQKNGVTAVEIEWSSIIPELEKHPAHLLHIDELLAFLKHDPPCELVLQRHVTDEYLPLVRYEKQQRPAELPPTVVRRGLREARLLHYADRTFGLCIWLHVEVDTGLFGRNRYWSFSVPRGRKKLASHPVERRFASAQEAMAYGRILVERMARRLATEGFVGQTRSLNQFTRYVLPGGENYTEWLITAPNLSAEYWGPHFDIPNIVAHVRSTERMTPAGARLLVLEEIQSDWNQELRAAIQEARRRRPIDDAASDSFDWDDDLQPPPFNPYLNHWLEVALRMMLLLAANQGFSGIAWLPGRLHAERFPLANADGLKAFYDRIVSAAAEKLVKSWGAQLAEAQFPTLSRNFEVRRVAGTKKWKVLNREAVRFSDEEFLDEDAAEVFRRSKEVPVAEKITAVYLSDEMRVDIRQHGLPYLGAVGQRQVAKVRRSEGSTG</sequence>
<name>A0A935UGF5_9PROT</name>
<dbReference type="AlphaFoldDB" id="A0A935UGF5"/>